<evidence type="ECO:0000313" key="12">
    <source>
        <dbReference type="EMBL" id="CRL41180.1"/>
    </source>
</evidence>
<dbReference type="GeneID" id="75162129"/>
<dbReference type="InterPro" id="IPR001469">
    <property type="entry name" value="ATP_synth_F1_dsu/esu"/>
</dbReference>
<evidence type="ECO:0000256" key="5">
    <source>
        <dbReference type="ARBA" id="ARBA00023136"/>
    </source>
</evidence>
<comment type="subcellular location">
    <subcellularLocation>
        <location evidence="1 8">Cell membrane</location>
        <topology evidence="1 8">Peripheral membrane protein</topology>
    </subcellularLocation>
</comment>
<dbReference type="GO" id="GO:0005886">
    <property type="term" value="C:plasma membrane"/>
    <property type="evidence" value="ECO:0007669"/>
    <property type="project" value="UniProtKB-SubCell"/>
</dbReference>
<evidence type="ECO:0000259" key="10">
    <source>
        <dbReference type="Pfam" id="PF00401"/>
    </source>
</evidence>
<evidence type="ECO:0000256" key="7">
    <source>
        <dbReference type="ARBA" id="ARBA00023310"/>
    </source>
</evidence>
<dbReference type="NCBIfam" id="TIGR01216">
    <property type="entry name" value="ATP_synt_epsi"/>
    <property type="match status" value="1"/>
</dbReference>
<keyword evidence="8" id="KW-1003">Cell membrane</keyword>
<dbReference type="PANTHER" id="PTHR13822:SF10">
    <property type="entry name" value="ATP SYNTHASE EPSILON CHAIN, CHLOROPLASTIC"/>
    <property type="match status" value="1"/>
</dbReference>
<dbReference type="AlphaFoldDB" id="A0A0M6WU21"/>
<dbReference type="Gene3D" id="1.20.5.440">
    <property type="entry name" value="ATP synthase delta/epsilon subunit, C-terminal domain"/>
    <property type="match status" value="1"/>
</dbReference>
<protein>
    <recommendedName>
        <fullName evidence="8">ATP synthase epsilon chain</fullName>
    </recommendedName>
    <alternativeName>
        <fullName evidence="8">ATP synthase F1 sector epsilon subunit</fullName>
    </alternativeName>
    <alternativeName>
        <fullName evidence="8">F-ATPase epsilon subunit</fullName>
    </alternativeName>
</protein>
<comment type="similarity">
    <text evidence="2 8 9">Belongs to the ATPase epsilon chain family.</text>
</comment>
<evidence type="ECO:0000256" key="1">
    <source>
        <dbReference type="ARBA" id="ARBA00004202"/>
    </source>
</evidence>
<evidence type="ECO:0000313" key="13">
    <source>
        <dbReference type="EMBL" id="RHE97063.1"/>
    </source>
</evidence>
<reference evidence="13 15" key="3">
    <citation type="submission" date="2018-08" db="EMBL/GenBank/DDBJ databases">
        <title>A genome reference for cultivated species of the human gut microbiota.</title>
        <authorList>
            <person name="Zou Y."/>
            <person name="Xue W."/>
            <person name="Luo G."/>
        </authorList>
    </citation>
    <scope>NUCLEOTIDE SEQUENCE [LARGE SCALE GENOMIC DNA]</scope>
    <source>
        <strain evidence="13 15">AM27-11</strain>
    </source>
</reference>
<dbReference type="Gene3D" id="2.60.15.10">
    <property type="entry name" value="F0F1 ATP synthase delta/epsilon subunit, N-terminal"/>
    <property type="match status" value="1"/>
</dbReference>
<dbReference type="GO" id="GO:0016787">
    <property type="term" value="F:hydrolase activity"/>
    <property type="evidence" value="ECO:0007669"/>
    <property type="project" value="UniProtKB-KW"/>
</dbReference>
<evidence type="ECO:0000313" key="14">
    <source>
        <dbReference type="Proteomes" id="UP000049828"/>
    </source>
</evidence>
<dbReference type="InterPro" id="IPR020547">
    <property type="entry name" value="ATP_synth_F1_esu_C"/>
</dbReference>
<dbReference type="SUPFAM" id="SSF51344">
    <property type="entry name" value="Epsilon subunit of F1F0-ATP synthase N-terminal domain"/>
    <property type="match status" value="1"/>
</dbReference>
<dbReference type="Pfam" id="PF00401">
    <property type="entry name" value="ATP-synt_DE"/>
    <property type="match status" value="1"/>
</dbReference>
<evidence type="ECO:0000256" key="9">
    <source>
        <dbReference type="RuleBase" id="RU003656"/>
    </source>
</evidence>
<dbReference type="CDD" id="cd12152">
    <property type="entry name" value="F1-ATPase_delta"/>
    <property type="match status" value="1"/>
</dbReference>
<keyword evidence="3 8" id="KW-0813">Transport</keyword>
<keyword evidence="6 8" id="KW-0139">CF(1)</keyword>
<organism evidence="12 14">
    <name type="scientific">Roseburia inulinivorans</name>
    <dbReference type="NCBI Taxonomy" id="360807"/>
    <lineage>
        <taxon>Bacteria</taxon>
        <taxon>Bacillati</taxon>
        <taxon>Bacillota</taxon>
        <taxon>Clostridia</taxon>
        <taxon>Lachnospirales</taxon>
        <taxon>Lachnospiraceae</taxon>
        <taxon>Roseburia</taxon>
    </lineage>
</organism>
<dbReference type="PANTHER" id="PTHR13822">
    <property type="entry name" value="ATP SYNTHASE DELTA/EPSILON CHAIN"/>
    <property type="match status" value="1"/>
</dbReference>
<dbReference type="GO" id="GO:0005524">
    <property type="term" value="F:ATP binding"/>
    <property type="evidence" value="ECO:0007669"/>
    <property type="project" value="UniProtKB-UniRule"/>
</dbReference>
<dbReference type="Proteomes" id="UP000049828">
    <property type="component" value="Unassembled WGS sequence"/>
</dbReference>
<sequence>MANTFSLKVIACDRIFFDGRCTQVVLPLHDGEKAIQAHHENMVFAVEIGEIRITDENGKEIMGITGTGFAQIINNRATVLVDTCEYPEEIDIRRAKEAKERAEEQLRQKQSIQEYHRSKASLARAMERLKAGRRDTPIGY</sequence>
<name>A0A0M6WU21_9FIRM</name>
<dbReference type="EMBL" id="QSKW01000014">
    <property type="protein sequence ID" value="RHE97063.1"/>
    <property type="molecule type" value="Genomic_DNA"/>
</dbReference>
<dbReference type="GO" id="GO:0045259">
    <property type="term" value="C:proton-transporting ATP synthase complex"/>
    <property type="evidence" value="ECO:0007669"/>
    <property type="project" value="UniProtKB-KW"/>
</dbReference>
<reference evidence="12" key="2">
    <citation type="submission" date="2015-05" db="EMBL/GenBank/DDBJ databases">
        <authorList>
            <person name="Wang D.B."/>
            <person name="Wang M."/>
        </authorList>
    </citation>
    <scope>NUCLEOTIDE SEQUENCE [LARGE SCALE GENOMIC DNA]</scope>
    <source>
        <strain evidence="12">L1-83</strain>
    </source>
</reference>
<evidence type="ECO:0000256" key="8">
    <source>
        <dbReference type="HAMAP-Rule" id="MF_00530"/>
    </source>
</evidence>
<keyword evidence="8" id="KW-0375">Hydrogen ion transport</keyword>
<keyword evidence="14" id="KW-1185">Reference proteome</keyword>
<dbReference type="InterPro" id="IPR036771">
    <property type="entry name" value="ATPsynth_dsu/esu_N"/>
</dbReference>
<feature type="domain" description="ATP synthase epsilon subunit C-terminal" evidence="10">
    <location>
        <begin position="88"/>
        <end position="131"/>
    </location>
</feature>
<dbReference type="STRING" id="360807.ERS852392_00080"/>
<evidence type="ECO:0000256" key="3">
    <source>
        <dbReference type="ARBA" id="ARBA00022448"/>
    </source>
</evidence>
<dbReference type="Proteomes" id="UP000286271">
    <property type="component" value="Unassembled WGS sequence"/>
</dbReference>
<comment type="subunit">
    <text evidence="8 9">F-type ATPases have 2 components, CF(1) - the catalytic core - and CF(0) - the membrane proton channel. CF(1) has five subunits: alpha(3), beta(3), gamma(1), delta(1), epsilon(1). CF(0) has three main subunits: a, b and c.</text>
</comment>
<keyword evidence="5 8" id="KW-0472">Membrane</keyword>
<dbReference type="EMBL" id="CVRS01000089">
    <property type="protein sequence ID" value="CRL41180.1"/>
    <property type="molecule type" value="Genomic_DNA"/>
</dbReference>
<dbReference type="InterPro" id="IPR020546">
    <property type="entry name" value="ATP_synth_F1_dsu/esu_N"/>
</dbReference>
<reference evidence="14" key="1">
    <citation type="submission" date="2015-05" db="EMBL/GenBank/DDBJ databases">
        <authorList>
            <consortium name="Pathogen Informatics"/>
        </authorList>
    </citation>
    <scope>NUCLEOTIDE SEQUENCE [LARGE SCALE GENOMIC DNA]</scope>
    <source>
        <strain evidence="14">L1-83</strain>
    </source>
</reference>
<dbReference type="GO" id="GO:0046933">
    <property type="term" value="F:proton-transporting ATP synthase activity, rotational mechanism"/>
    <property type="evidence" value="ECO:0007669"/>
    <property type="project" value="UniProtKB-UniRule"/>
</dbReference>
<dbReference type="SUPFAM" id="SSF46604">
    <property type="entry name" value="Epsilon subunit of F1F0-ATP synthase C-terminal domain"/>
    <property type="match status" value="1"/>
</dbReference>
<evidence type="ECO:0000259" key="11">
    <source>
        <dbReference type="Pfam" id="PF02823"/>
    </source>
</evidence>
<accession>A0A0M6WU21</accession>
<dbReference type="OrthoDB" id="9804110at2"/>
<proteinExistence type="inferred from homology"/>
<gene>
    <name evidence="8 13" type="primary">atpC</name>
    <name evidence="13" type="ORF">DW707_09705</name>
    <name evidence="12" type="ORF">RIL183_28621</name>
</gene>
<dbReference type="InterPro" id="IPR036794">
    <property type="entry name" value="ATP_F1_dsu/esu_C_sf"/>
</dbReference>
<keyword evidence="13" id="KW-0378">Hydrolase</keyword>
<dbReference type="RefSeq" id="WP_007886202.1">
    <property type="nucleotide sequence ID" value="NZ_CAKZTK010000021.1"/>
</dbReference>
<evidence type="ECO:0000313" key="15">
    <source>
        <dbReference type="Proteomes" id="UP000286271"/>
    </source>
</evidence>
<evidence type="ECO:0000256" key="4">
    <source>
        <dbReference type="ARBA" id="ARBA00023065"/>
    </source>
</evidence>
<dbReference type="HAMAP" id="MF_00530">
    <property type="entry name" value="ATP_synth_epsil_bac"/>
    <property type="match status" value="1"/>
</dbReference>
<keyword evidence="7 8" id="KW-0066">ATP synthesis</keyword>
<dbReference type="Pfam" id="PF02823">
    <property type="entry name" value="ATP-synt_DE_N"/>
    <property type="match status" value="1"/>
</dbReference>
<comment type="function">
    <text evidence="8">Produces ATP from ADP in the presence of a proton gradient across the membrane.</text>
</comment>
<feature type="domain" description="ATP synthase F1 complex delta/epsilon subunit N-terminal" evidence="11">
    <location>
        <begin position="5"/>
        <end position="83"/>
    </location>
</feature>
<evidence type="ECO:0000256" key="2">
    <source>
        <dbReference type="ARBA" id="ARBA00005712"/>
    </source>
</evidence>
<evidence type="ECO:0000256" key="6">
    <source>
        <dbReference type="ARBA" id="ARBA00023196"/>
    </source>
</evidence>
<keyword evidence="4 8" id="KW-0406">Ion transport</keyword>